<feature type="region of interest" description="Disordered" evidence="1">
    <location>
        <begin position="63"/>
        <end position="86"/>
    </location>
</feature>
<comment type="caution">
    <text evidence="2">The sequence shown here is derived from an EMBL/GenBank/DDBJ whole genome shotgun (WGS) entry which is preliminary data.</text>
</comment>
<gene>
    <name evidence="2" type="ORF">ACFQ2X_07200</name>
</gene>
<proteinExistence type="predicted"/>
<dbReference type="Proteomes" id="UP001597264">
    <property type="component" value="Unassembled WGS sequence"/>
</dbReference>
<dbReference type="EMBL" id="JBHTLR010000007">
    <property type="protein sequence ID" value="MFD1216377.1"/>
    <property type="molecule type" value="Genomic_DNA"/>
</dbReference>
<protein>
    <recommendedName>
        <fullName evidence="4">Phage protein</fullName>
    </recommendedName>
</protein>
<keyword evidence="3" id="KW-1185">Reference proteome</keyword>
<reference evidence="3" key="1">
    <citation type="journal article" date="2019" name="Int. J. Syst. Evol. Microbiol.">
        <title>The Global Catalogue of Microorganisms (GCM) 10K type strain sequencing project: providing services to taxonomists for standard genome sequencing and annotation.</title>
        <authorList>
            <consortium name="The Broad Institute Genomics Platform"/>
            <consortium name="The Broad Institute Genome Sequencing Center for Infectious Disease"/>
            <person name="Wu L."/>
            <person name="Ma J."/>
        </authorList>
    </citation>
    <scope>NUCLEOTIDE SEQUENCE [LARGE SCALE GENOMIC DNA]</scope>
    <source>
        <strain evidence="3">CCUG 54356</strain>
    </source>
</reference>
<evidence type="ECO:0008006" key="4">
    <source>
        <dbReference type="Google" id="ProtNLM"/>
    </source>
</evidence>
<feature type="compositionally biased region" description="Polar residues" evidence="1">
    <location>
        <begin position="69"/>
        <end position="82"/>
    </location>
</feature>
<evidence type="ECO:0000313" key="3">
    <source>
        <dbReference type="Proteomes" id="UP001597264"/>
    </source>
</evidence>
<evidence type="ECO:0000256" key="1">
    <source>
        <dbReference type="SAM" id="MobiDB-lite"/>
    </source>
</evidence>
<name>A0ABW3U7G0_9GAMM</name>
<sequence length="117" mass="12919">MSTNVSEFLGDLDGGVFEEKLSHILSEVASAVTDHQRKGEVTITLKMAHINNSSQVQIDHTLKYKRPTSRGSVTEDNSTTTPMYVGTKGSLSFFPEKQDQMFDKKGGVNEVTPLRKS</sequence>
<evidence type="ECO:0000313" key="2">
    <source>
        <dbReference type="EMBL" id="MFD1216377.1"/>
    </source>
</evidence>
<dbReference type="RefSeq" id="WP_230438476.1">
    <property type="nucleotide sequence ID" value="NZ_CP087715.1"/>
</dbReference>
<accession>A0ABW3U7G0</accession>
<organism evidence="2 3">
    <name type="scientific">Microbulbifer celer</name>
    <dbReference type="NCBI Taxonomy" id="435905"/>
    <lineage>
        <taxon>Bacteria</taxon>
        <taxon>Pseudomonadati</taxon>
        <taxon>Pseudomonadota</taxon>
        <taxon>Gammaproteobacteria</taxon>
        <taxon>Cellvibrionales</taxon>
        <taxon>Microbulbiferaceae</taxon>
        <taxon>Microbulbifer</taxon>
    </lineage>
</organism>